<name>A0AAD4T2N7_9MAGN</name>
<dbReference type="Gene3D" id="3.30.70.20">
    <property type="match status" value="1"/>
</dbReference>
<dbReference type="EMBL" id="JAJJMB010005553">
    <property type="protein sequence ID" value="KAI3938247.1"/>
    <property type="molecule type" value="Genomic_DNA"/>
</dbReference>
<protein>
    <recommendedName>
        <fullName evidence="1">Metallo-beta-lactamase domain-containing protein</fullName>
    </recommendedName>
</protein>
<reference evidence="2" key="1">
    <citation type="submission" date="2022-04" db="EMBL/GenBank/DDBJ databases">
        <title>A functionally conserved STORR gene fusion in Papaver species that diverged 16.8 million years ago.</title>
        <authorList>
            <person name="Catania T."/>
        </authorList>
    </citation>
    <scope>NUCLEOTIDE SEQUENCE</scope>
    <source>
        <strain evidence="2">S-188037</strain>
    </source>
</reference>
<dbReference type="Proteomes" id="UP001202328">
    <property type="component" value="Unassembled WGS sequence"/>
</dbReference>
<comment type="caution">
    <text evidence="2">The sequence shown here is derived from an EMBL/GenBank/DDBJ whole genome shotgun (WGS) entry which is preliminary data.</text>
</comment>
<evidence type="ECO:0000259" key="1">
    <source>
        <dbReference type="SMART" id="SM00849"/>
    </source>
</evidence>
<dbReference type="CDD" id="cd07727">
    <property type="entry name" value="YmaE-like_MBL-fold"/>
    <property type="match status" value="1"/>
</dbReference>
<dbReference type="AlphaFoldDB" id="A0AAD4T2N7"/>
<dbReference type="Gene3D" id="3.60.15.10">
    <property type="entry name" value="Ribonuclease Z/Hydroxyacylglutathione hydrolase-like"/>
    <property type="match status" value="1"/>
</dbReference>
<dbReference type="PANTHER" id="PTHR42773:SF1">
    <property type="entry name" value="METALLO-BETA-LACTAMASE FAMILY PROTEIN"/>
    <property type="match status" value="1"/>
</dbReference>
<accession>A0AAD4T2N7</accession>
<evidence type="ECO:0000313" key="3">
    <source>
        <dbReference type="Proteomes" id="UP001202328"/>
    </source>
</evidence>
<dbReference type="InterPro" id="IPR036866">
    <property type="entry name" value="RibonucZ/Hydroxyglut_hydro"/>
</dbReference>
<proteinExistence type="predicted"/>
<sequence length="352" mass="40244">MVGEGVLSTMKDVRIINYQHRFVGIKRQSDFYRKAIGIGKSNLTTATTTKTVSMKLERQRRTQNVEGDFFVDHKCIDCDTCRWMAPQVFTRVDEQSAVYKQPSTEKERLNALQALLSCPTSSIHTEKPARDIPEVQKTFPLRINEQRIPGIFDCGYRSEASYGATSYFISHPDGNILVDSPRYTERLAHRIEILGGVRYMFLTHRDDVADHNKWSKRFGCDRVLHSQDVEDNTADVEIKLDGDGPWNLGNDFELIHTPGHTRGSVCLLYKPLKVLFAGDHISKDQSELSMGEQYNQQSVPLQLESVRKLLDFEFEWILPGHGRRAEFKDTQEKNKALKAFLVMKGQAQTQSV</sequence>
<dbReference type="SUPFAM" id="SSF56281">
    <property type="entry name" value="Metallo-hydrolase/oxidoreductase"/>
    <property type="match status" value="1"/>
</dbReference>
<dbReference type="Pfam" id="PF13370">
    <property type="entry name" value="Fer4_13"/>
    <property type="match status" value="1"/>
</dbReference>
<gene>
    <name evidence="2" type="ORF">MKW98_031195</name>
</gene>
<dbReference type="PANTHER" id="PTHR42773">
    <property type="entry name" value="METALLO-BETA-LACTAMASE-RELATED"/>
    <property type="match status" value="1"/>
</dbReference>
<dbReference type="Pfam" id="PF00753">
    <property type="entry name" value="Lactamase_B"/>
    <property type="match status" value="1"/>
</dbReference>
<evidence type="ECO:0000313" key="2">
    <source>
        <dbReference type="EMBL" id="KAI3938247.1"/>
    </source>
</evidence>
<dbReference type="InterPro" id="IPR001279">
    <property type="entry name" value="Metallo-B-lactamas"/>
</dbReference>
<feature type="domain" description="Metallo-beta-lactamase" evidence="1">
    <location>
        <begin position="163"/>
        <end position="321"/>
    </location>
</feature>
<dbReference type="SMART" id="SM00849">
    <property type="entry name" value="Lactamase_B"/>
    <property type="match status" value="1"/>
</dbReference>
<keyword evidence="3" id="KW-1185">Reference proteome</keyword>
<organism evidence="2 3">
    <name type="scientific">Papaver atlanticum</name>
    <dbReference type="NCBI Taxonomy" id="357466"/>
    <lineage>
        <taxon>Eukaryota</taxon>
        <taxon>Viridiplantae</taxon>
        <taxon>Streptophyta</taxon>
        <taxon>Embryophyta</taxon>
        <taxon>Tracheophyta</taxon>
        <taxon>Spermatophyta</taxon>
        <taxon>Magnoliopsida</taxon>
        <taxon>Ranunculales</taxon>
        <taxon>Papaveraceae</taxon>
        <taxon>Papaveroideae</taxon>
        <taxon>Papaver</taxon>
    </lineage>
</organism>
<dbReference type="SUPFAM" id="SSF54862">
    <property type="entry name" value="4Fe-4S ferredoxins"/>
    <property type="match status" value="1"/>
</dbReference>